<accession>A0A1H3PDF4</accession>
<dbReference type="PANTHER" id="PTHR43179:SF7">
    <property type="entry name" value="RHAMNOSYLTRANSFERASE WBBL"/>
    <property type="match status" value="1"/>
</dbReference>
<dbReference type="Gene3D" id="3.90.550.10">
    <property type="entry name" value="Spore Coat Polysaccharide Biosynthesis Protein SpsA, Chain A"/>
    <property type="match status" value="1"/>
</dbReference>
<evidence type="ECO:0000313" key="4">
    <source>
        <dbReference type="Proteomes" id="UP000199230"/>
    </source>
</evidence>
<dbReference type="AlphaFoldDB" id="A0A1H3PDF4"/>
<dbReference type="SUPFAM" id="SSF53756">
    <property type="entry name" value="UDP-Glycosyltransferase/glycogen phosphorylase"/>
    <property type="match status" value="1"/>
</dbReference>
<keyword evidence="1" id="KW-0175">Coiled coil</keyword>
<dbReference type="InterPro" id="IPR001173">
    <property type="entry name" value="Glyco_trans_2-like"/>
</dbReference>
<dbReference type="RefSeq" id="WP_093313893.1">
    <property type="nucleotide sequence ID" value="NZ_FNPV01000006.1"/>
</dbReference>
<feature type="coiled-coil region" evidence="1">
    <location>
        <begin position="309"/>
        <end position="350"/>
    </location>
</feature>
<proteinExistence type="predicted"/>
<dbReference type="Pfam" id="PF13469">
    <property type="entry name" value="Sulfotransfer_3"/>
    <property type="match status" value="1"/>
</dbReference>
<dbReference type="Gene3D" id="3.40.50.300">
    <property type="entry name" value="P-loop containing nucleotide triphosphate hydrolases"/>
    <property type="match status" value="1"/>
</dbReference>
<dbReference type="Pfam" id="PF00535">
    <property type="entry name" value="Glycos_transf_2"/>
    <property type="match status" value="1"/>
</dbReference>
<dbReference type="InterPro" id="IPR029044">
    <property type="entry name" value="Nucleotide-diphossugar_trans"/>
</dbReference>
<dbReference type="SUPFAM" id="SSF52540">
    <property type="entry name" value="P-loop containing nucleoside triphosphate hydrolases"/>
    <property type="match status" value="1"/>
</dbReference>
<dbReference type="Proteomes" id="UP000199230">
    <property type="component" value="Unassembled WGS sequence"/>
</dbReference>
<dbReference type="CDD" id="cd04186">
    <property type="entry name" value="GT_2_like_c"/>
    <property type="match status" value="1"/>
</dbReference>
<name>A0A1H3PDF4_9FIRM</name>
<reference evidence="3 4" key="1">
    <citation type="submission" date="2016-10" db="EMBL/GenBank/DDBJ databases">
        <authorList>
            <person name="de Groot N.N."/>
        </authorList>
    </citation>
    <scope>NUCLEOTIDE SEQUENCE [LARGE SCALE GENOMIC DNA]</scope>
    <source>
        <strain evidence="3 4">APO</strain>
    </source>
</reference>
<evidence type="ECO:0000313" key="3">
    <source>
        <dbReference type="EMBL" id="SDY98855.1"/>
    </source>
</evidence>
<evidence type="ECO:0000259" key="2">
    <source>
        <dbReference type="Pfam" id="PF00535"/>
    </source>
</evidence>
<evidence type="ECO:0000256" key="1">
    <source>
        <dbReference type="SAM" id="Coils"/>
    </source>
</evidence>
<organism evidence="3 4">
    <name type="scientific">Tindallia californiensis</name>
    <dbReference type="NCBI Taxonomy" id="159292"/>
    <lineage>
        <taxon>Bacteria</taxon>
        <taxon>Bacillati</taxon>
        <taxon>Bacillota</taxon>
        <taxon>Clostridia</taxon>
        <taxon>Peptostreptococcales</taxon>
        <taxon>Tindalliaceae</taxon>
        <taxon>Tindallia</taxon>
    </lineage>
</organism>
<keyword evidence="4" id="KW-1185">Reference proteome</keyword>
<dbReference type="STRING" id="159292.SAMN05192546_106140"/>
<dbReference type="EMBL" id="FNPV01000006">
    <property type="protein sequence ID" value="SDY98855.1"/>
    <property type="molecule type" value="Genomic_DNA"/>
</dbReference>
<feature type="domain" description="Glycosyltransferase 2-like" evidence="2">
    <location>
        <begin position="876"/>
        <end position="1047"/>
    </location>
</feature>
<gene>
    <name evidence="3" type="ORF">SAMN05192546_106140</name>
</gene>
<dbReference type="PANTHER" id="PTHR43179">
    <property type="entry name" value="RHAMNOSYLTRANSFERASE WBBL"/>
    <property type="match status" value="1"/>
</dbReference>
<dbReference type="Pfam" id="PF13692">
    <property type="entry name" value="Glyco_trans_1_4"/>
    <property type="match status" value="1"/>
</dbReference>
<sequence length="1124" mass="130789">MQIIVLGMHRSGTSAVSRILNLMGCYFGSEEMSVGVGQDNPKGFWERKDVVETNDFILEKAGATWSDISAFDNARITADDEVLINQKIQNTIIKLDAHRPWFIKDPRLCLTLRWWLTHLETPVFIFAYRHPLESAESLEKRNGFSKEYGLKLWEIYSLEMLNGMKGRKYLIVDYEDIINKPLDTIKNLHNKLSETNGYSLRLPIEKEIVSFIDPNLKHHTKKNTYQHLSSDQIRLLNYLIEGAGDYDIKRERIRAYEEMRIMNSKMYMAQNGERLLHEEKDKEISKYITQLENRILEKDNRTKELCFRVYELEKKLDDNEKELEKLSQENISIENKLEKKQRIVKDLNKETEIMETHLEETLTNLKDYTADLEISLTDILNSKIARMVWSVYRYTGMGNRGLSAKFNRAQLLMNSRKRIVDSFEREHNLSEKQKSKIELSKFLLVNALKKPRTTLKLITPKRILNGIKALLFEKGNIEQLHDRYKSIYGENSDSSGRDRLLESSKLNWKGDILFFPVIDWDFRTQRPQHLAIQLAKQGYRVFYFTTTPYQEKGESFQLLKCPSDNVFVCQLASSFPPQNNMYKEKMSIVLRNQYIKSLKSLMEFANIKSTISILNHYYWKPLVDIIPGTTMGYDCMDHHVGFHENTKAIPLAEMELIEDADFVITSSQYLYDNISKIRETTLIRNGCDFSFLHNTQDVEVPENTVTRVGYIGAIAEWFDAELVIEAAKLLPEWEFWLIGSTVGSNINKLKKPSNIKLIGEIPYSEVPKYLHSFDVCIIPFKIIELTKATNPVKVYEYLSAGKPVVSTALPEVKLLDRFVYVAHNSTEFVQKLKEADANKNNKELIQQWTEWAQSQDWSERALEVEKLFTSNSIKVSIIIVTYNNLELTKACFDSVDKYTRHNDYEVIIVDNASKDGSRDFIESYVSTRDHWKCILNDENYGFATGNNIGIEESIGEVVILLNNDTYVTPGWLKRLTKALYEKQEIGLVGPVTNNIGNEAKIDISYTTMEEMLIKAEQYTRKKSRQRLEVDNVAFFCVAIKREVIEKIGLLDEQFGLGFFEDDDFCKRVLESQYKIAIIEDCFIHHHLSASFDKMGSDEKNALFQRNKVLFEKKWGEWLPHKHRN</sequence>
<dbReference type="SUPFAM" id="SSF53448">
    <property type="entry name" value="Nucleotide-diphospho-sugar transferases"/>
    <property type="match status" value="1"/>
</dbReference>
<dbReference type="OrthoDB" id="9816564at2"/>
<dbReference type="InterPro" id="IPR027417">
    <property type="entry name" value="P-loop_NTPase"/>
</dbReference>
<protein>
    <recommendedName>
        <fullName evidence="2">Glycosyltransferase 2-like domain-containing protein</fullName>
    </recommendedName>
</protein>
<dbReference type="Gene3D" id="3.40.50.2000">
    <property type="entry name" value="Glycogen Phosphorylase B"/>
    <property type="match status" value="2"/>
</dbReference>